<keyword evidence="3" id="KW-1185">Reference proteome</keyword>
<evidence type="ECO:0000256" key="1">
    <source>
        <dbReference type="SAM" id="Phobius"/>
    </source>
</evidence>
<evidence type="ECO:0000313" key="3">
    <source>
        <dbReference type="Proteomes" id="UP000683139"/>
    </source>
</evidence>
<accession>A0A919YTK7</accession>
<dbReference type="Proteomes" id="UP000683139">
    <property type="component" value="Unassembled WGS sequence"/>
</dbReference>
<organism evidence="2 3">
    <name type="scientific">Paenibacillus montaniterrae</name>
    <dbReference type="NCBI Taxonomy" id="429341"/>
    <lineage>
        <taxon>Bacteria</taxon>
        <taxon>Bacillati</taxon>
        <taxon>Bacillota</taxon>
        <taxon>Bacilli</taxon>
        <taxon>Bacillales</taxon>
        <taxon>Paenibacillaceae</taxon>
        <taxon>Paenibacillus</taxon>
    </lineage>
</organism>
<sequence>MRQSMANSSAQQFPVLFIDMNTIKRYFAFDIVGGFAFFMLGRVAFHSDLICIALNIVAPQMLNFLLPTAQ</sequence>
<keyword evidence="1" id="KW-1133">Transmembrane helix</keyword>
<keyword evidence="1" id="KW-0472">Membrane</keyword>
<protein>
    <submittedName>
        <fullName evidence="2">Uncharacterized protein</fullName>
    </submittedName>
</protein>
<evidence type="ECO:0000313" key="2">
    <source>
        <dbReference type="EMBL" id="GIP17066.1"/>
    </source>
</evidence>
<keyword evidence="1" id="KW-0812">Transmembrane</keyword>
<reference evidence="2" key="1">
    <citation type="submission" date="2021-03" db="EMBL/GenBank/DDBJ databases">
        <title>Antimicrobial resistance genes in bacteria isolated from Japanese honey, and their potential for conferring macrolide and lincosamide resistance in the American foulbrood pathogen Paenibacillus larvae.</title>
        <authorList>
            <person name="Okamoto M."/>
            <person name="Kumagai M."/>
            <person name="Kanamori H."/>
            <person name="Takamatsu D."/>
        </authorList>
    </citation>
    <scope>NUCLEOTIDE SEQUENCE</scope>
    <source>
        <strain evidence="2">J40TS1</strain>
    </source>
</reference>
<dbReference type="RefSeq" id="WP_213515931.1">
    <property type="nucleotide sequence ID" value="NZ_BOSE01000004.1"/>
</dbReference>
<dbReference type="AlphaFoldDB" id="A0A919YTK7"/>
<feature type="transmembrane region" description="Helical" evidence="1">
    <location>
        <begin position="26"/>
        <end position="45"/>
    </location>
</feature>
<gene>
    <name evidence="2" type="ORF">J40TS1_27080</name>
</gene>
<proteinExistence type="predicted"/>
<dbReference type="EMBL" id="BOSE01000004">
    <property type="protein sequence ID" value="GIP17066.1"/>
    <property type="molecule type" value="Genomic_DNA"/>
</dbReference>
<comment type="caution">
    <text evidence="2">The sequence shown here is derived from an EMBL/GenBank/DDBJ whole genome shotgun (WGS) entry which is preliminary data.</text>
</comment>
<name>A0A919YTK7_9BACL</name>